<dbReference type="InterPro" id="IPR000424">
    <property type="entry name" value="Primosome_PriB/ssb"/>
</dbReference>
<dbReference type="InterPro" id="IPR012340">
    <property type="entry name" value="NA-bd_OB-fold"/>
</dbReference>
<dbReference type="RefSeq" id="WP_117393551.1">
    <property type="nucleotide sequence ID" value="NZ_QWDC01000003.1"/>
</dbReference>
<name>A0A372NQT2_9SPHI</name>
<evidence type="ECO:0000313" key="4">
    <source>
        <dbReference type="Proteomes" id="UP000264217"/>
    </source>
</evidence>
<gene>
    <name evidence="3" type="ORF">D0C36_20475</name>
</gene>
<dbReference type="EMBL" id="QWDC01000003">
    <property type="protein sequence ID" value="RFZ91306.1"/>
    <property type="molecule type" value="Genomic_DNA"/>
</dbReference>
<dbReference type="Proteomes" id="UP000264217">
    <property type="component" value="Unassembled WGS sequence"/>
</dbReference>
<comment type="caution">
    <text evidence="3">The sequence shown here is derived from an EMBL/GenBank/DDBJ whole genome shotgun (WGS) entry which is preliminary data.</text>
</comment>
<dbReference type="SUPFAM" id="SSF50249">
    <property type="entry name" value="Nucleic acid-binding proteins"/>
    <property type="match status" value="1"/>
</dbReference>
<dbReference type="Gene3D" id="2.40.50.140">
    <property type="entry name" value="Nucleic acid-binding proteins"/>
    <property type="match status" value="1"/>
</dbReference>
<accession>A0A372NQT2</accession>
<keyword evidence="1 2" id="KW-0238">DNA-binding</keyword>
<evidence type="ECO:0000256" key="1">
    <source>
        <dbReference type="ARBA" id="ARBA00023125"/>
    </source>
</evidence>
<dbReference type="GO" id="GO:0003697">
    <property type="term" value="F:single-stranded DNA binding"/>
    <property type="evidence" value="ECO:0007669"/>
    <property type="project" value="InterPro"/>
</dbReference>
<dbReference type="PROSITE" id="PS50935">
    <property type="entry name" value="SSB"/>
    <property type="match status" value="1"/>
</dbReference>
<dbReference type="OrthoDB" id="798399at2"/>
<dbReference type="AlphaFoldDB" id="A0A372NQT2"/>
<evidence type="ECO:0000313" key="3">
    <source>
        <dbReference type="EMBL" id="RFZ91306.1"/>
    </source>
</evidence>
<protein>
    <recommendedName>
        <fullName evidence="5">Single-stranded DNA-binding protein</fullName>
    </recommendedName>
</protein>
<proteinExistence type="predicted"/>
<sequence length="110" mass="12530">MVKNSINKILLLGKIVRGPHKDPDRRDTDHLCFVLMTSENRLKDDRPFVHEEHHQIEVSPSMLPPGTELQEGTVVYLEGKIRTRCRTDDGGVKRYQTSVIAHSVELLTVS</sequence>
<keyword evidence="4" id="KW-1185">Reference proteome</keyword>
<reference evidence="3 4" key="1">
    <citation type="submission" date="2018-08" db="EMBL/GenBank/DDBJ databases">
        <title>Mucilaginibacter sp. MYSH2.</title>
        <authorList>
            <person name="Seo T."/>
        </authorList>
    </citation>
    <scope>NUCLEOTIDE SEQUENCE [LARGE SCALE GENOMIC DNA]</scope>
    <source>
        <strain evidence="3 4">MYSH2</strain>
    </source>
</reference>
<evidence type="ECO:0008006" key="5">
    <source>
        <dbReference type="Google" id="ProtNLM"/>
    </source>
</evidence>
<organism evidence="3 4">
    <name type="scientific">Mucilaginibacter conchicola</name>
    <dbReference type="NCBI Taxonomy" id="2303333"/>
    <lineage>
        <taxon>Bacteria</taxon>
        <taxon>Pseudomonadati</taxon>
        <taxon>Bacteroidota</taxon>
        <taxon>Sphingobacteriia</taxon>
        <taxon>Sphingobacteriales</taxon>
        <taxon>Sphingobacteriaceae</taxon>
        <taxon>Mucilaginibacter</taxon>
    </lineage>
</organism>
<evidence type="ECO:0000256" key="2">
    <source>
        <dbReference type="PROSITE-ProRule" id="PRU00252"/>
    </source>
</evidence>
<dbReference type="Pfam" id="PF00436">
    <property type="entry name" value="SSB"/>
    <property type="match status" value="1"/>
</dbReference>